<feature type="transmembrane region" description="Helical" evidence="1">
    <location>
        <begin position="135"/>
        <end position="156"/>
    </location>
</feature>
<dbReference type="AlphaFoldDB" id="A0A074JG44"/>
<keyword evidence="3" id="KW-1185">Reference proteome</keyword>
<feature type="transmembrane region" description="Helical" evidence="1">
    <location>
        <begin position="106"/>
        <end position="129"/>
    </location>
</feature>
<dbReference type="EMBL" id="AUNB01000051">
    <property type="protein sequence ID" value="KEO55479.1"/>
    <property type="molecule type" value="Genomic_DNA"/>
</dbReference>
<accession>A0A074JG44</accession>
<gene>
    <name evidence="2" type="ORF">DT23_05785</name>
</gene>
<evidence type="ECO:0000313" key="3">
    <source>
        <dbReference type="Proteomes" id="UP000027471"/>
    </source>
</evidence>
<evidence type="ECO:0008006" key="4">
    <source>
        <dbReference type="Google" id="ProtNLM"/>
    </source>
</evidence>
<dbReference type="STRING" id="1353528.DT23_05785"/>
<organism evidence="2 3">
    <name type="scientific">Thioclava indica</name>
    <dbReference type="NCBI Taxonomy" id="1353528"/>
    <lineage>
        <taxon>Bacteria</taxon>
        <taxon>Pseudomonadati</taxon>
        <taxon>Pseudomonadota</taxon>
        <taxon>Alphaproteobacteria</taxon>
        <taxon>Rhodobacterales</taxon>
        <taxon>Paracoccaceae</taxon>
        <taxon>Thioclava</taxon>
    </lineage>
</organism>
<sequence>MLSLSNLRWRLRTMLREIWVRVTAFGVLGILTALGSAWFGHMIPDEVGLKMGADSVEPILTIMATAMLTATTFSLQIMITAFGSAQTSATPRAIKLMQTDRITQNVLASFIGSFVFALVGIIALQTQIYGASGRFLLLVVTIGVVAIVVVSLLRWVQHLSEFGRLGDVISRVEDSAANALENRCADPYLGARPWEAPPSGVWPVKSRRTGNVQHVDISQLQEIAQAHDCRIWLCAPPGNFVHPAADLVVCDGLPVDAQMRAQMEDAILDGFAVDHARDFEQDPQFGLIALAEIASRALSPAVNDPGTGIDILGRLTRVLASWDPASEFELRHDRIYAHSIPPEQLIEDAFSAISRDGAGLFEVALRLQVVLGALAQMSPEQFAKPAARQALRAALQSEEALPLAENRARITAAAATLAKEVGVSQPI</sequence>
<feature type="transmembrane region" description="Helical" evidence="1">
    <location>
        <begin position="59"/>
        <end position="85"/>
    </location>
</feature>
<evidence type="ECO:0000256" key="1">
    <source>
        <dbReference type="SAM" id="Phobius"/>
    </source>
</evidence>
<protein>
    <recommendedName>
        <fullName evidence="4">DUF2254 domain-containing protein</fullName>
    </recommendedName>
</protein>
<proteinExistence type="predicted"/>
<dbReference type="Pfam" id="PF10011">
    <property type="entry name" value="DUF2254"/>
    <property type="match status" value="1"/>
</dbReference>
<keyword evidence="1" id="KW-1133">Transmembrane helix</keyword>
<reference evidence="2 3" key="1">
    <citation type="journal article" date="2015" name="Antonie Van Leeuwenhoek">
        <title>Thioclava indica sp. nov., isolated from surface seawater of the Indian Ocean.</title>
        <authorList>
            <person name="Liu Y."/>
            <person name="Lai Q."/>
            <person name="Du J."/>
            <person name="Xu H."/>
            <person name="Jiang L."/>
            <person name="Shao Z."/>
        </authorList>
    </citation>
    <scope>NUCLEOTIDE SEQUENCE [LARGE SCALE GENOMIC DNA]</scope>
    <source>
        <strain evidence="2 3">DT23-4</strain>
    </source>
</reference>
<keyword evidence="1" id="KW-0812">Transmembrane</keyword>
<keyword evidence="1" id="KW-0472">Membrane</keyword>
<dbReference type="OrthoDB" id="2955631at2"/>
<dbReference type="Proteomes" id="UP000027471">
    <property type="component" value="Unassembled WGS sequence"/>
</dbReference>
<evidence type="ECO:0000313" key="2">
    <source>
        <dbReference type="EMBL" id="KEO55479.1"/>
    </source>
</evidence>
<dbReference type="InterPro" id="IPR018723">
    <property type="entry name" value="DUF2254_membrane"/>
</dbReference>
<dbReference type="eggNOG" id="COG4325">
    <property type="taxonomic scope" value="Bacteria"/>
</dbReference>
<name>A0A074JG44_9RHOB</name>
<comment type="caution">
    <text evidence="2">The sequence shown here is derived from an EMBL/GenBank/DDBJ whole genome shotgun (WGS) entry which is preliminary data.</text>
</comment>
<feature type="transmembrane region" description="Helical" evidence="1">
    <location>
        <begin position="18"/>
        <end position="39"/>
    </location>
</feature>
<dbReference type="RefSeq" id="WP_051697304.1">
    <property type="nucleotide sequence ID" value="NZ_AUNB01000051.1"/>
</dbReference>